<dbReference type="AlphaFoldDB" id="A0A4R1GVR2"/>
<proteinExistence type="predicted"/>
<sequence length="326" mass="37142">MRTRILLSILTLALAGCQLKPAVDQELLYQRGLVTQESGEFRFRLCRDRQWYSLESPPESLVEQYARATQSQEGLSVYVEGWGVGSAVGWQLLQPRVIGGDLNSCRETAEGADLRAFGVNPNWVADLSETKFVLREAERLRTLGFSDLQFIREGNMWRWLGDVKWGRQTLNAELMVYKRPCFDNTGTWYFLSAELYMEGDLFRGCARYGDLGRLDLASRYSTPPNTYLRDLYLLLRADGRARLVIDSHNADQSLDVRTGSWRRMSSGRLLVETERDGNDDDTLLWSVEADGSIRLLTDDPNFGRGLQLVRTGTPLQWPQERGLSLP</sequence>
<evidence type="ECO:0000313" key="1">
    <source>
        <dbReference type="EMBL" id="TCK08462.1"/>
    </source>
</evidence>
<name>A0A4R1GVR2_9GAMM</name>
<dbReference type="PROSITE" id="PS51257">
    <property type="entry name" value="PROKAR_LIPOPROTEIN"/>
    <property type="match status" value="1"/>
</dbReference>
<keyword evidence="2" id="KW-1185">Reference proteome</keyword>
<protein>
    <submittedName>
        <fullName evidence="1">Uncharacterized protein</fullName>
    </submittedName>
</protein>
<dbReference type="RefSeq" id="WP_132287142.1">
    <property type="nucleotide sequence ID" value="NZ_SMFU01000007.1"/>
</dbReference>
<dbReference type="OrthoDB" id="6085729at2"/>
<evidence type="ECO:0000313" key="2">
    <source>
        <dbReference type="Proteomes" id="UP000294546"/>
    </source>
</evidence>
<dbReference type="Proteomes" id="UP000294546">
    <property type="component" value="Unassembled WGS sequence"/>
</dbReference>
<organism evidence="1 2">
    <name type="scientific">Marinobacterium mangrovicola</name>
    <dbReference type="NCBI Taxonomy" id="1476959"/>
    <lineage>
        <taxon>Bacteria</taxon>
        <taxon>Pseudomonadati</taxon>
        <taxon>Pseudomonadota</taxon>
        <taxon>Gammaproteobacteria</taxon>
        <taxon>Oceanospirillales</taxon>
        <taxon>Oceanospirillaceae</taxon>
        <taxon>Marinobacterium</taxon>
    </lineage>
</organism>
<dbReference type="EMBL" id="SMFU01000007">
    <property type="protein sequence ID" value="TCK08462.1"/>
    <property type="molecule type" value="Genomic_DNA"/>
</dbReference>
<accession>A0A4R1GVR2</accession>
<comment type="caution">
    <text evidence="1">The sequence shown here is derived from an EMBL/GenBank/DDBJ whole genome shotgun (WGS) entry which is preliminary data.</text>
</comment>
<reference evidence="1 2" key="1">
    <citation type="submission" date="2019-03" db="EMBL/GenBank/DDBJ databases">
        <title>Genomic Encyclopedia of Archaeal and Bacterial Type Strains, Phase II (KMG-II): from individual species to whole genera.</title>
        <authorList>
            <person name="Goeker M."/>
        </authorList>
    </citation>
    <scope>NUCLEOTIDE SEQUENCE [LARGE SCALE GENOMIC DNA]</scope>
    <source>
        <strain evidence="1 2">DSM 27697</strain>
    </source>
</reference>
<gene>
    <name evidence="1" type="ORF">CLV83_0546</name>
</gene>